<gene>
    <name evidence="1" type="ORF">JMJ54_05745</name>
</gene>
<dbReference type="EMBL" id="JAESND010000002">
    <property type="protein sequence ID" value="MBM3115323.1"/>
    <property type="molecule type" value="Genomic_DNA"/>
</dbReference>
<evidence type="ECO:0000313" key="2">
    <source>
        <dbReference type="Proteomes" id="UP000809431"/>
    </source>
</evidence>
<organism evidence="1 2">
    <name type="scientific">Jeongeupia naejangsanensis</name>
    <dbReference type="NCBI Taxonomy" id="613195"/>
    <lineage>
        <taxon>Bacteria</taxon>
        <taxon>Pseudomonadati</taxon>
        <taxon>Pseudomonadota</taxon>
        <taxon>Betaproteobacteria</taxon>
        <taxon>Neisseriales</taxon>
        <taxon>Chitinibacteraceae</taxon>
        <taxon>Jeongeupia</taxon>
    </lineage>
</organism>
<reference evidence="1 2" key="1">
    <citation type="submission" date="2021-01" db="EMBL/GenBank/DDBJ databases">
        <title>Draft Genome Sequence and Polyhydroxyalkanoate Biosynthetic Potential of Jeongeupia naejangsanensis Type Strain DSM 24253.</title>
        <authorList>
            <person name="Turrini P."/>
            <person name="Artuso I."/>
            <person name="Lugli G.A."/>
            <person name="Frangipani E."/>
            <person name="Ventura M."/>
            <person name="Visca P."/>
        </authorList>
    </citation>
    <scope>NUCLEOTIDE SEQUENCE [LARGE SCALE GENOMIC DNA]</scope>
    <source>
        <strain evidence="1 2">DSM 24253</strain>
    </source>
</reference>
<keyword evidence="2" id="KW-1185">Reference proteome</keyword>
<dbReference type="Proteomes" id="UP000809431">
    <property type="component" value="Unassembled WGS sequence"/>
</dbReference>
<sequence length="92" mass="10458">MSTFILLLELAGTLALMAAAYYYMVYNPGAQKAWERLPTEAEYRARTGQNGALACSHCGNAETLDVGLLRVTDYRRQHLCTRCRNTLWRSRI</sequence>
<proteinExistence type="predicted"/>
<comment type="caution">
    <text evidence="1">The sequence shown here is derived from an EMBL/GenBank/DDBJ whole genome shotgun (WGS) entry which is preliminary data.</text>
</comment>
<accession>A0ABS2BI82</accession>
<evidence type="ECO:0000313" key="1">
    <source>
        <dbReference type="EMBL" id="MBM3115323.1"/>
    </source>
</evidence>
<name>A0ABS2BI82_9NEIS</name>
<protein>
    <submittedName>
        <fullName evidence="1">Uncharacterized protein</fullName>
    </submittedName>
</protein>
<dbReference type="RefSeq" id="WP_203536996.1">
    <property type="nucleotide sequence ID" value="NZ_JAESND010000002.1"/>
</dbReference>